<dbReference type="Gene3D" id="1.10.486.10">
    <property type="entry name" value="PCRA, domain 4"/>
    <property type="match status" value="1"/>
</dbReference>
<evidence type="ECO:0000256" key="6">
    <source>
        <dbReference type="ARBA" id="ARBA00022806"/>
    </source>
</evidence>
<dbReference type="NCBIfam" id="TIGR01443">
    <property type="entry name" value="intein_Cterm"/>
    <property type="match status" value="1"/>
</dbReference>
<dbReference type="Pfam" id="PF14890">
    <property type="entry name" value="Intein_splicing"/>
    <property type="match status" value="1"/>
</dbReference>
<keyword evidence="4" id="KW-0227">DNA damage</keyword>
<proteinExistence type="inferred from homology"/>
<dbReference type="SMART" id="SM00305">
    <property type="entry name" value="HintC"/>
    <property type="match status" value="1"/>
</dbReference>
<dbReference type="GO" id="GO:0006281">
    <property type="term" value="P:DNA repair"/>
    <property type="evidence" value="ECO:0007669"/>
    <property type="project" value="UniProtKB-KW"/>
</dbReference>
<dbReference type="Gene3D" id="3.90.320.10">
    <property type="match status" value="1"/>
</dbReference>
<evidence type="ECO:0000256" key="12">
    <source>
        <dbReference type="ARBA" id="ARBA00023204"/>
    </source>
</evidence>
<dbReference type="InterPro" id="IPR003587">
    <property type="entry name" value="Hint_dom_N"/>
</dbReference>
<evidence type="ECO:0000256" key="16">
    <source>
        <dbReference type="ARBA" id="ARBA00048988"/>
    </source>
</evidence>
<evidence type="ECO:0000256" key="1">
    <source>
        <dbReference type="ARBA" id="ARBA00009922"/>
    </source>
</evidence>
<comment type="catalytic activity">
    <reaction evidence="16">
        <text>ATP + H2O = ADP + phosphate + H(+)</text>
        <dbReference type="Rhea" id="RHEA:13065"/>
        <dbReference type="ChEBI" id="CHEBI:15377"/>
        <dbReference type="ChEBI" id="CHEBI:15378"/>
        <dbReference type="ChEBI" id="CHEBI:30616"/>
        <dbReference type="ChEBI" id="CHEBI:43474"/>
        <dbReference type="ChEBI" id="CHEBI:456216"/>
        <dbReference type="EC" id="5.6.2.4"/>
    </reaction>
</comment>
<dbReference type="PROSITE" id="PS51198">
    <property type="entry name" value="UVRD_HELICASE_ATP_BIND"/>
    <property type="match status" value="1"/>
</dbReference>
<evidence type="ECO:0000256" key="11">
    <source>
        <dbReference type="ARBA" id="ARBA00023125"/>
    </source>
</evidence>
<feature type="domain" description="UvrD-like helicase ATP-binding" evidence="18">
    <location>
        <begin position="7"/>
        <end position="372"/>
    </location>
</feature>
<dbReference type="InterPro" id="IPR011335">
    <property type="entry name" value="Restrct_endonuc-II-like"/>
</dbReference>
<keyword evidence="6 17" id="KW-0347">Helicase</keyword>
<keyword evidence="8" id="KW-0269">Exonuclease</keyword>
<dbReference type="InterPro" id="IPR027417">
    <property type="entry name" value="P-loop_NTPase"/>
</dbReference>
<evidence type="ECO:0000256" key="17">
    <source>
        <dbReference type="PROSITE-ProRule" id="PRU00560"/>
    </source>
</evidence>
<comment type="caution">
    <text evidence="20">The sequence shown here is derived from an EMBL/GenBank/DDBJ whole genome shotgun (WGS) entry which is preliminary data.</text>
</comment>
<dbReference type="GO" id="GO:0016539">
    <property type="term" value="P:intein-mediated protein splicing"/>
    <property type="evidence" value="ECO:0007669"/>
    <property type="project" value="InterPro"/>
</dbReference>
<evidence type="ECO:0000256" key="8">
    <source>
        <dbReference type="ARBA" id="ARBA00022839"/>
    </source>
</evidence>
<dbReference type="SUPFAM" id="SSF52980">
    <property type="entry name" value="Restriction endonuclease-like"/>
    <property type="match status" value="1"/>
</dbReference>
<dbReference type="Gene3D" id="1.10.10.160">
    <property type="match status" value="1"/>
</dbReference>
<dbReference type="PRINTS" id="PR00379">
    <property type="entry name" value="INTEIN"/>
</dbReference>
<dbReference type="STRING" id="1805236.AUK13_02815"/>
<keyword evidence="3 17" id="KW-0547">Nucleotide-binding</keyword>
<evidence type="ECO:0000256" key="10">
    <source>
        <dbReference type="ARBA" id="ARBA00023000"/>
    </source>
</evidence>
<dbReference type="PROSITE" id="PS50818">
    <property type="entry name" value="INTEIN_C_TER"/>
    <property type="match status" value="1"/>
</dbReference>
<evidence type="ECO:0000259" key="18">
    <source>
        <dbReference type="PROSITE" id="PS51198"/>
    </source>
</evidence>
<evidence type="ECO:0000256" key="4">
    <source>
        <dbReference type="ARBA" id="ARBA00022763"/>
    </source>
</evidence>
<evidence type="ECO:0000256" key="2">
    <source>
        <dbReference type="ARBA" id="ARBA00022722"/>
    </source>
</evidence>
<keyword evidence="13" id="KW-0413">Isomerase</keyword>
<dbReference type="InterPro" id="IPR013986">
    <property type="entry name" value="DExx_box_DNA_helicase_dom_sf"/>
</dbReference>
<evidence type="ECO:0000256" key="14">
    <source>
        <dbReference type="ARBA" id="ARBA00034617"/>
    </source>
</evidence>
<dbReference type="Pfam" id="PF12705">
    <property type="entry name" value="PDDEXK_1"/>
    <property type="match status" value="1"/>
</dbReference>
<feature type="binding site" evidence="17">
    <location>
        <begin position="28"/>
        <end position="35"/>
    </location>
    <ligand>
        <name>ATP</name>
        <dbReference type="ChEBI" id="CHEBI:30616"/>
    </ligand>
</feature>
<keyword evidence="11" id="KW-0238">DNA-binding</keyword>
<evidence type="ECO:0000256" key="15">
    <source>
        <dbReference type="ARBA" id="ARBA00034808"/>
    </source>
</evidence>
<dbReference type="InterPro" id="IPR006142">
    <property type="entry name" value="INTEIN"/>
</dbReference>
<dbReference type="InterPro" id="IPR014016">
    <property type="entry name" value="UvrD-like_ATP-bd"/>
</dbReference>
<dbReference type="Pfam" id="PF13361">
    <property type="entry name" value="UvrD_C"/>
    <property type="match status" value="1"/>
</dbReference>
<gene>
    <name evidence="20" type="ORF">AUK13_02815</name>
</gene>
<dbReference type="SMART" id="SM00306">
    <property type="entry name" value="HintN"/>
    <property type="match status" value="1"/>
</dbReference>
<comment type="similarity">
    <text evidence="1">Belongs to the helicase family. UvrD subfamily.</text>
</comment>
<name>A0A1J5FD19_9BACT</name>
<dbReference type="GO" id="GO:0043138">
    <property type="term" value="F:3'-5' DNA helicase activity"/>
    <property type="evidence" value="ECO:0007669"/>
    <property type="project" value="UniProtKB-EC"/>
</dbReference>
<evidence type="ECO:0000256" key="3">
    <source>
        <dbReference type="ARBA" id="ARBA00022741"/>
    </source>
</evidence>
<dbReference type="GO" id="GO:0003677">
    <property type="term" value="F:DNA binding"/>
    <property type="evidence" value="ECO:0007669"/>
    <property type="project" value="UniProtKB-KW"/>
</dbReference>
<dbReference type="EC" id="5.6.2.4" evidence="15"/>
<dbReference type="Pfam" id="PF00580">
    <property type="entry name" value="UvrD-helicase"/>
    <property type="match status" value="1"/>
</dbReference>
<dbReference type="InterPro" id="IPR003586">
    <property type="entry name" value="Hint_dom_C"/>
</dbReference>
<keyword evidence="2" id="KW-0540">Nuclease</keyword>
<dbReference type="InterPro" id="IPR014017">
    <property type="entry name" value="DNA_helicase_UvrD-like_C"/>
</dbReference>
<dbReference type="CDD" id="cd00081">
    <property type="entry name" value="Hint"/>
    <property type="match status" value="2"/>
</dbReference>
<accession>A0A1J5FD19</accession>
<dbReference type="InterPro" id="IPR038726">
    <property type="entry name" value="PDDEXK_AddAB-type"/>
</dbReference>
<evidence type="ECO:0000313" key="20">
    <source>
        <dbReference type="EMBL" id="OIP55418.1"/>
    </source>
</evidence>
<dbReference type="InterPro" id="IPR030934">
    <property type="entry name" value="Intein_C"/>
</dbReference>
<protein>
    <recommendedName>
        <fullName evidence="15">DNA 3'-5' helicase</fullName>
        <ecNumber evidence="15">5.6.2.4</ecNumber>
    </recommendedName>
</protein>
<dbReference type="CDD" id="cd17932">
    <property type="entry name" value="DEXQc_UvrD"/>
    <property type="match status" value="1"/>
</dbReference>
<feature type="domain" description="UvrD-like helicase C-terminal" evidence="19">
    <location>
        <begin position="773"/>
        <end position="1055"/>
    </location>
</feature>
<dbReference type="InterPro" id="IPR000212">
    <property type="entry name" value="DNA_helicase_UvrD/REP"/>
</dbReference>
<dbReference type="PANTHER" id="PTHR11070">
    <property type="entry name" value="UVRD / RECB / PCRA DNA HELICASE FAMILY MEMBER"/>
    <property type="match status" value="1"/>
</dbReference>
<dbReference type="PROSITE" id="PS50817">
    <property type="entry name" value="INTEIN_N_TER"/>
    <property type="match status" value="1"/>
</dbReference>
<keyword evidence="7" id="KW-0068">Autocatalytic cleavage</keyword>
<comment type="catalytic activity">
    <reaction evidence="14">
        <text>Couples ATP hydrolysis with the unwinding of duplex DNA by translocating in the 3'-5' direction.</text>
        <dbReference type="EC" id="5.6.2.4"/>
    </reaction>
</comment>
<evidence type="ECO:0000259" key="19">
    <source>
        <dbReference type="PROSITE" id="PS51217"/>
    </source>
</evidence>
<evidence type="ECO:0000256" key="7">
    <source>
        <dbReference type="ARBA" id="ARBA00022813"/>
    </source>
</evidence>
<keyword evidence="9 17" id="KW-0067">ATP-binding</keyword>
<keyword evidence="12" id="KW-0234">DNA repair</keyword>
<sequence length="1465" mass="167671">MPNNLMENLNPEQLKAVLHKAGPLLIVAGAGTGKTTVITQRIAYIIEQGWAKPDEILALTFTEKAAAEMEERVAALLPVGYFDLWISTFHSFGERILKDRGLAIGLSLNFKLLNEFEQWALVKKNLDKFDLDYYRPLGNPTKFIQALLKHFSRAKDEDINPRQYLEYANELRENLDNMLSGVRGRKRGNFQFPISNFQTNSKPKIKNRKNKIVFLQSLAMTDKGEFNKEIAEQEVARINEVANAYHVYQQLLLDNNALDFGDLINYCLKLFKERPAILQYYQGKFKFILLDEFQDTNWAQYELIKLLVNDQKNLVVVGDDDQCLPGGSLILTQQGKKRIDKIKPGEKVATAVGKGYLSYGRVNQVMKNIKQAKLITFITAGGSEITVTDNHKMFGRVLSDRKNHQRYYYVYLMYKQELGWRLGMTNDLLTRLKIERSADLLVALKVFSSEAEARYNETLLSLKYGIPTVCFQERDGIMTKKIWSEKLYEDLDVDLAVKRLAADLGIDLRAHQVCLAGVNRGGKVRIKINLEMCFRNYRSKYAKDIFLANPKVLHQLTVETSHQPTLKILKKIGFNLVKAKGGYRLKLASADLPYLGNIAMQIQKATGGIIENQIKIATNNIQHKKALVIPAGNILPGMFLPVVKDNKIIYEQIIKRRDRKKKLAVYDLEVDLTHNFVADDIIVHNSIYKFRGASLSNILQFKKDFPQSQEIILTKNYRSRQNILDLSYNFIQLNNPNRLEYQLNNNNVETPRKCGASLPNASLPNVSKNASNNVETRHGVSLRGSSKNKLNKKLVAQNKGQGEIEVIFGQTLEAEVKQVIAKIVELKIKDKNCSWNDFAILVRANDSAKDFINELERAELPFIFGSSRGLYLKPLIIDLIAYLKLLDNYHESRAMYRVLNWPIFDFSYQELVNFNYLAYKKAWSLYEVLTNASLFQFSPKLTTKINQLVVLIDKHTALVSHKTISEVLLAALNDSGYLKYLTTRDEPESQEVANLLNQFMKRVKAFEASSDDKSVKAFLEELTMEMEAGEEGSLAPDLEAGPEAIRILTVHGAKGLEFKYVFIANLVDKRFPTIERQEQIELPDALVKEILPIGDIHLEEERRLFYVGMTRAKNGLYFSWARDYGGVRDKKPSRFLEELDLVDKSYANNRLSSVGQSPISNFQFPISKQIQNSKLQIQNKNSQNNFGAIPSYFSYTQLAAFSICPYQYRFAHILKIPVAGKEQFSFGKTLHITLQKLFSLIKEKQGFNQADLFGNKTSPNPLLSKEGSKECPASAGRSGLISLDEVLKLYKESWIDDWYESKNKKEIRRQQGKEILTVFYEKHKDSWPQVLYLEKGFNIKLPDNGAWNTVRGTIDRIDQIGDKIKIIDYKTGRPKDKLTFEEKEQLLIYQLAISELFSQPIASLSFYYLDNNSEVEFLGDKDDLAKIKEKITATIAEIKQGQFLPRPSQLCKFCDFRDICEFRKI</sequence>
<evidence type="ECO:0000256" key="9">
    <source>
        <dbReference type="ARBA" id="ARBA00022840"/>
    </source>
</evidence>
<dbReference type="Gene3D" id="3.40.50.300">
    <property type="entry name" value="P-loop containing nucleotide triphosphate hydrolases"/>
    <property type="match status" value="3"/>
</dbReference>
<keyword evidence="5 17" id="KW-0378">Hydrolase</keyword>
<dbReference type="GO" id="GO:0005524">
    <property type="term" value="F:ATP binding"/>
    <property type="evidence" value="ECO:0007669"/>
    <property type="project" value="UniProtKB-UniRule"/>
</dbReference>
<dbReference type="InterPro" id="IPR011604">
    <property type="entry name" value="PDDEXK-like_dom_sf"/>
</dbReference>
<evidence type="ECO:0000256" key="5">
    <source>
        <dbReference type="ARBA" id="ARBA00022801"/>
    </source>
</evidence>
<keyword evidence="10" id="KW-0651">Protein splicing</keyword>
<evidence type="ECO:0000313" key="21">
    <source>
        <dbReference type="Proteomes" id="UP000183922"/>
    </source>
</evidence>
<evidence type="ECO:0000256" key="13">
    <source>
        <dbReference type="ARBA" id="ARBA00023235"/>
    </source>
</evidence>
<dbReference type="InterPro" id="IPR036844">
    <property type="entry name" value="Hint_dom_sf"/>
</dbReference>
<dbReference type="InterPro" id="IPR006141">
    <property type="entry name" value="Intein_N"/>
</dbReference>
<dbReference type="NCBIfam" id="TIGR01445">
    <property type="entry name" value="intein_Nterm"/>
    <property type="match status" value="1"/>
</dbReference>
<dbReference type="SUPFAM" id="SSF51294">
    <property type="entry name" value="Hedgehog/intein (Hint) domain"/>
    <property type="match status" value="1"/>
</dbReference>
<dbReference type="Gene3D" id="2.170.16.10">
    <property type="entry name" value="Hedgehog/Intein (Hint) domain"/>
    <property type="match status" value="2"/>
</dbReference>
<dbReference type="EMBL" id="MNYR01000045">
    <property type="protein sequence ID" value="OIP55418.1"/>
    <property type="molecule type" value="Genomic_DNA"/>
</dbReference>
<dbReference type="Proteomes" id="UP000183922">
    <property type="component" value="Unassembled WGS sequence"/>
</dbReference>
<dbReference type="GO" id="GO:0004527">
    <property type="term" value="F:exonuclease activity"/>
    <property type="evidence" value="ECO:0007669"/>
    <property type="project" value="UniProtKB-KW"/>
</dbReference>
<organism evidence="20 21">
    <name type="scientific">Candidatus Kuenenbacteria bacterium CG2_30_39_24</name>
    <dbReference type="NCBI Taxonomy" id="1805236"/>
    <lineage>
        <taxon>Bacteria</taxon>
        <taxon>Candidatus Kueneniibacteriota</taxon>
    </lineage>
</organism>
<reference evidence="20 21" key="1">
    <citation type="journal article" date="2016" name="Environ. Microbiol.">
        <title>Genomic resolution of a cold subsurface aquifer community provides metabolic insights for novel microbes adapted to high CO concentrations.</title>
        <authorList>
            <person name="Probst A.J."/>
            <person name="Castelle C.J."/>
            <person name="Singh A."/>
            <person name="Brown C.T."/>
            <person name="Anantharaman K."/>
            <person name="Sharon I."/>
            <person name="Hug L.A."/>
            <person name="Burstein D."/>
            <person name="Emerson J.B."/>
            <person name="Thomas B.C."/>
            <person name="Banfield J.F."/>
        </authorList>
    </citation>
    <scope>NUCLEOTIDE SEQUENCE [LARGE SCALE GENOMIC DNA]</scope>
    <source>
        <strain evidence="20">CG2_30_39_24</strain>
    </source>
</reference>
<dbReference type="PROSITE" id="PS51217">
    <property type="entry name" value="UVRD_HELICASE_CTER"/>
    <property type="match status" value="1"/>
</dbReference>
<dbReference type="SUPFAM" id="SSF52540">
    <property type="entry name" value="P-loop containing nucleoside triphosphate hydrolases"/>
    <property type="match status" value="3"/>
</dbReference>